<keyword evidence="3" id="KW-1185">Reference proteome</keyword>
<dbReference type="Proteomes" id="UP001231616">
    <property type="component" value="Unassembled WGS sequence"/>
</dbReference>
<evidence type="ECO:0000313" key="3">
    <source>
        <dbReference type="Proteomes" id="UP001231616"/>
    </source>
</evidence>
<keyword evidence="1" id="KW-1133">Transmembrane helix</keyword>
<reference evidence="2 3" key="1">
    <citation type="submission" date="2023-08" db="EMBL/GenBank/DDBJ databases">
        <authorList>
            <person name="Joshi A."/>
            <person name="Thite S."/>
        </authorList>
    </citation>
    <scope>NUCLEOTIDE SEQUENCE [LARGE SCALE GENOMIC DNA]</scope>
    <source>
        <strain evidence="2 3">AC40</strain>
    </source>
</reference>
<feature type="transmembrane region" description="Helical" evidence="1">
    <location>
        <begin position="88"/>
        <end position="104"/>
    </location>
</feature>
<evidence type="ECO:0000256" key="1">
    <source>
        <dbReference type="SAM" id="Phobius"/>
    </source>
</evidence>
<evidence type="ECO:0000313" key="2">
    <source>
        <dbReference type="EMBL" id="MDP4534680.1"/>
    </source>
</evidence>
<sequence>MDWLLDVCAQWGALVRPYLRDVALAMVATCLVVFGNDINHVIRRQISSLHFIWRTLIFVLICAFGYGAFTLFLTPIVASQLASLSNVWLPWVILALFIALGALAQRRRQV</sequence>
<organism evidence="2 3">
    <name type="scientific">Alkalimonas collagenimarina</name>
    <dbReference type="NCBI Taxonomy" id="400390"/>
    <lineage>
        <taxon>Bacteria</taxon>
        <taxon>Pseudomonadati</taxon>
        <taxon>Pseudomonadota</taxon>
        <taxon>Gammaproteobacteria</taxon>
        <taxon>Alkalimonas</taxon>
    </lineage>
</organism>
<protein>
    <submittedName>
        <fullName evidence="2">DUF3392 domain-containing protein</fullName>
    </submittedName>
</protein>
<feature type="transmembrane region" description="Helical" evidence="1">
    <location>
        <begin position="51"/>
        <end position="76"/>
    </location>
</feature>
<dbReference type="RefSeq" id="WP_305891948.1">
    <property type="nucleotide sequence ID" value="NZ_JAUZVZ010000001.1"/>
</dbReference>
<proteinExistence type="predicted"/>
<comment type="caution">
    <text evidence="2">The sequence shown here is derived from an EMBL/GenBank/DDBJ whole genome shotgun (WGS) entry which is preliminary data.</text>
</comment>
<gene>
    <name evidence="2" type="ORF">Q3O60_00520</name>
</gene>
<accession>A0ABT9GUF1</accession>
<name>A0ABT9GUF1_9GAMM</name>
<feature type="transmembrane region" description="Helical" evidence="1">
    <location>
        <begin position="22"/>
        <end position="39"/>
    </location>
</feature>
<dbReference type="Pfam" id="PF11872">
    <property type="entry name" value="DUF3392"/>
    <property type="match status" value="1"/>
</dbReference>
<dbReference type="InterPro" id="IPR021813">
    <property type="entry name" value="DUF3392"/>
</dbReference>
<keyword evidence="1" id="KW-0472">Membrane</keyword>
<keyword evidence="1" id="KW-0812">Transmembrane</keyword>
<dbReference type="EMBL" id="JAUZVZ010000001">
    <property type="protein sequence ID" value="MDP4534680.1"/>
    <property type="molecule type" value="Genomic_DNA"/>
</dbReference>